<dbReference type="InterPro" id="IPR036188">
    <property type="entry name" value="FAD/NAD-bd_sf"/>
</dbReference>
<dbReference type="Gene3D" id="3.40.50.880">
    <property type="match status" value="1"/>
</dbReference>
<dbReference type="GO" id="GO:0004077">
    <property type="term" value="F:biotin--[biotin carboxyl-carrier protein] ligase activity"/>
    <property type="evidence" value="ECO:0007669"/>
    <property type="project" value="InterPro"/>
</dbReference>
<dbReference type="SUPFAM" id="SSF52317">
    <property type="entry name" value="Class I glutamine amidotransferase-like"/>
    <property type="match status" value="1"/>
</dbReference>
<evidence type="ECO:0000259" key="4">
    <source>
        <dbReference type="PROSITE" id="PS51733"/>
    </source>
</evidence>
<dbReference type="Pfam" id="PF01494">
    <property type="entry name" value="FAD_binding_3"/>
    <property type="match status" value="1"/>
</dbReference>
<dbReference type="CDD" id="cd16442">
    <property type="entry name" value="BPL"/>
    <property type="match status" value="1"/>
</dbReference>
<dbReference type="InterPro" id="IPR004408">
    <property type="entry name" value="Biotin_CoA_COase_ligase"/>
</dbReference>
<dbReference type="SUPFAM" id="SSF51905">
    <property type="entry name" value="FAD/NAD(P)-binding domain"/>
    <property type="match status" value="1"/>
</dbReference>
<dbReference type="PRINTS" id="PR00420">
    <property type="entry name" value="RNGMNOXGNASE"/>
</dbReference>
<dbReference type="GO" id="GO:0071949">
    <property type="term" value="F:FAD binding"/>
    <property type="evidence" value="ECO:0007669"/>
    <property type="project" value="InterPro"/>
</dbReference>
<dbReference type="InterPro" id="IPR004143">
    <property type="entry name" value="BPL_LPL_catalytic"/>
</dbReference>
<dbReference type="InterPro" id="IPR029062">
    <property type="entry name" value="Class_I_gatase-like"/>
</dbReference>
<comment type="similarity">
    <text evidence="1">Belongs to the biotin--protein ligase family.</text>
</comment>
<dbReference type="Pfam" id="PF09825">
    <property type="entry name" value="BPL_N"/>
    <property type="match status" value="1"/>
</dbReference>
<protein>
    <recommendedName>
        <fullName evidence="4">BPL/LPL catalytic domain-containing protein</fullName>
    </recommendedName>
</protein>
<keyword evidence="3" id="KW-0732">Signal</keyword>
<dbReference type="InterPro" id="IPR045864">
    <property type="entry name" value="aa-tRNA-synth_II/BPL/LPL"/>
</dbReference>
<feature type="signal peptide" evidence="3">
    <location>
        <begin position="1"/>
        <end position="16"/>
    </location>
</feature>
<evidence type="ECO:0000256" key="2">
    <source>
        <dbReference type="ARBA" id="ARBA00022598"/>
    </source>
</evidence>
<evidence type="ECO:0000256" key="1">
    <source>
        <dbReference type="ARBA" id="ARBA00009934"/>
    </source>
</evidence>
<keyword evidence="2" id="KW-0436">Ligase</keyword>
<dbReference type="SUPFAM" id="SSF55681">
    <property type="entry name" value="Class II aaRS and biotin synthetases"/>
    <property type="match status" value="1"/>
</dbReference>
<dbReference type="PROSITE" id="PS51733">
    <property type="entry name" value="BPL_LPL_CATALYTIC"/>
    <property type="match status" value="1"/>
</dbReference>
<dbReference type="NCBIfam" id="TIGR00121">
    <property type="entry name" value="birA_ligase"/>
    <property type="match status" value="1"/>
</dbReference>
<dbReference type="CDD" id="cd03144">
    <property type="entry name" value="GATase1_ScBLP_like"/>
    <property type="match status" value="1"/>
</dbReference>
<dbReference type="Gene3D" id="2.40.50.100">
    <property type="match status" value="1"/>
</dbReference>
<reference evidence="5" key="1">
    <citation type="submission" date="2021-01" db="EMBL/GenBank/DDBJ databases">
        <authorList>
            <person name="Corre E."/>
            <person name="Pelletier E."/>
            <person name="Niang G."/>
            <person name="Scheremetjew M."/>
            <person name="Finn R."/>
            <person name="Kale V."/>
            <person name="Holt S."/>
            <person name="Cochrane G."/>
            <person name="Meng A."/>
            <person name="Brown T."/>
            <person name="Cohen L."/>
        </authorList>
    </citation>
    <scope>NUCLEOTIDE SEQUENCE</scope>
    <source>
        <strain evidence="5">NY070348D</strain>
    </source>
</reference>
<feature type="domain" description="BPL/LPL catalytic" evidence="4">
    <location>
        <begin position="488"/>
        <end position="666"/>
    </location>
</feature>
<dbReference type="InterPro" id="IPR011053">
    <property type="entry name" value="Single_hybrid_motif"/>
</dbReference>
<dbReference type="PANTHER" id="PTHR12835:SF5">
    <property type="entry name" value="BIOTIN--PROTEIN LIGASE"/>
    <property type="match status" value="1"/>
</dbReference>
<evidence type="ECO:0000313" key="5">
    <source>
        <dbReference type="EMBL" id="CAD9682399.1"/>
    </source>
</evidence>
<dbReference type="InterPro" id="IPR002938">
    <property type="entry name" value="FAD-bd"/>
</dbReference>
<feature type="chain" id="PRO_5030755991" description="BPL/LPL catalytic domain-containing protein" evidence="3">
    <location>
        <begin position="17"/>
        <end position="1022"/>
    </location>
</feature>
<accession>A0A7S2WDX4</accession>
<dbReference type="Gene3D" id="3.50.50.60">
    <property type="entry name" value="FAD/NAD(P)-binding domain"/>
    <property type="match status" value="1"/>
</dbReference>
<dbReference type="EMBL" id="HBHK01012163">
    <property type="protein sequence ID" value="CAD9682399.1"/>
    <property type="molecule type" value="Transcribed_RNA"/>
</dbReference>
<gene>
    <name evidence="5" type="ORF">QSP1433_LOCUS7681</name>
</gene>
<organism evidence="5">
    <name type="scientific">Mucochytrium quahogii</name>
    <dbReference type="NCBI Taxonomy" id="96639"/>
    <lineage>
        <taxon>Eukaryota</taxon>
        <taxon>Sar</taxon>
        <taxon>Stramenopiles</taxon>
        <taxon>Bigyra</taxon>
        <taxon>Labyrinthulomycetes</taxon>
        <taxon>Thraustochytrida</taxon>
        <taxon>Thraustochytriidae</taxon>
        <taxon>Mucochytrium</taxon>
    </lineage>
</organism>
<proteinExistence type="inferred from homology"/>
<dbReference type="SUPFAM" id="SSF51230">
    <property type="entry name" value="Single hybrid motif"/>
    <property type="match status" value="1"/>
</dbReference>
<dbReference type="Gene3D" id="3.30.930.10">
    <property type="entry name" value="Bira Bifunctional Protein, Domain 2"/>
    <property type="match status" value="1"/>
</dbReference>
<dbReference type="InterPro" id="IPR019197">
    <property type="entry name" value="Biotin-prot_ligase_N"/>
</dbReference>
<dbReference type="Pfam" id="PF03099">
    <property type="entry name" value="BPL_LplA_LipB"/>
    <property type="match status" value="1"/>
</dbReference>
<sequence length="1022" mass="112435">MPTAAIIGGGLCGCLAAVLLVAEHEFSVEIYESRERETDFDGHGNGRSTLDLTLNSRGVAALKRAGVFDKVEEYGRWLQGYVWGWKGTCIEEAYKDGRLLSINRRVLHGILVSRCESLGVKFYFSHKIDEEAFRGLVQERSLVVGADGINSTVRSILFGSAHKCSTVSFPLIDSSMNKSVQTVEFELGYVEVVVPAPGWKSFLRIWSSKTRDDPYTRVPFILGVPDRNEQIDLGVYAPLAILQDIPRLKQLLKNDFSCKLLELLQDVPDTSWGAPERLCTVLSPRCLSNFNNVVLLGDAAATKLPFLGLGANSSMEDASIFSNALENTNIPKSIECYWTHRNPDLMVACQLSIDEGYRLIRKTPGPRSTHPGKCTKNMFDILAFSDLTYSETVESFRSQSLHNQHVTARGPGWKSYVHVGQRVTKGDIVGIIDSVKTRGTYAAPQSGIVRCMDTLEAFSIEPDQVSTTNQTVSAAGFLFDGCLFQEWLTRLGVSRFGRFTMYRKLTNSTMSDAATEAEHGAVHGSLFIAEKQENGRGRGGMKWASEYTGNIYMTLVCEIGIERLGVIAPLAVLRAVKELGLQGVSIKWPNDIYCGNAKKLSGLLVEVKNTRALVGIGINVHQNFTDGESATSIADQWKQQNTQYPCRERVVAQVCAHFQTLLSTSPSKLLELYAASSAVFGKLIKVTSKCGKSTCSVLSQEKNSHVELQLPLECFAKEIDIEGRLKIQLISDGAEYWLHEHDSSVQVFQRAVFVYTGPGADPRCIDMTMAMTEQYLGAAYNIFSINPTVLVSPENQWESICELIIFPGGADLPMIKSLGELGQTRIRNFVHNGGKYLGFCAGAYFACSAILFDEGGPLQVVGKRSLRFFDGIGVGPTLSGFIYGSSEGAWAASLSVRGMDRHVYSYYNGGCNFESNPDDTTSQILATYSPIHENEAPLNAIIKCRVGRGVAVLSGVHPEFDPTKDVAIWEKEGVSKLQPVSSPQHISYSNGVHSAIMQTNNLRCKLVSDIFYQHLGLDNAHR</sequence>
<dbReference type="GO" id="GO:0005737">
    <property type="term" value="C:cytoplasm"/>
    <property type="evidence" value="ECO:0007669"/>
    <property type="project" value="TreeGrafter"/>
</dbReference>
<dbReference type="PANTHER" id="PTHR12835">
    <property type="entry name" value="BIOTIN PROTEIN LIGASE"/>
    <property type="match status" value="1"/>
</dbReference>
<dbReference type="AlphaFoldDB" id="A0A7S2WDX4"/>
<evidence type="ECO:0000256" key="3">
    <source>
        <dbReference type="SAM" id="SignalP"/>
    </source>
</evidence>
<name>A0A7S2WDX4_9STRA</name>